<proteinExistence type="predicted"/>
<feature type="region of interest" description="Disordered" evidence="1">
    <location>
        <begin position="1"/>
        <end position="50"/>
    </location>
</feature>
<gene>
    <name evidence="2" type="ORF">J1N35_014117</name>
</gene>
<evidence type="ECO:0000256" key="1">
    <source>
        <dbReference type="SAM" id="MobiDB-lite"/>
    </source>
</evidence>
<reference evidence="2 3" key="1">
    <citation type="journal article" date="2021" name="Plant Biotechnol. J.">
        <title>Multi-omics assisted identification of the key and species-specific regulatory components of drought-tolerant mechanisms in Gossypium stocksii.</title>
        <authorList>
            <person name="Yu D."/>
            <person name="Ke L."/>
            <person name="Zhang D."/>
            <person name="Wu Y."/>
            <person name="Sun Y."/>
            <person name="Mei J."/>
            <person name="Sun J."/>
            <person name="Sun Y."/>
        </authorList>
    </citation>
    <scope>NUCLEOTIDE SEQUENCE [LARGE SCALE GENOMIC DNA]</scope>
    <source>
        <strain evidence="3">cv. E1</strain>
        <tissue evidence="2">Leaf</tissue>
    </source>
</reference>
<organism evidence="2 3">
    <name type="scientific">Gossypium stocksii</name>
    <dbReference type="NCBI Taxonomy" id="47602"/>
    <lineage>
        <taxon>Eukaryota</taxon>
        <taxon>Viridiplantae</taxon>
        <taxon>Streptophyta</taxon>
        <taxon>Embryophyta</taxon>
        <taxon>Tracheophyta</taxon>
        <taxon>Spermatophyta</taxon>
        <taxon>Magnoliopsida</taxon>
        <taxon>eudicotyledons</taxon>
        <taxon>Gunneridae</taxon>
        <taxon>Pentapetalae</taxon>
        <taxon>rosids</taxon>
        <taxon>malvids</taxon>
        <taxon>Malvales</taxon>
        <taxon>Malvaceae</taxon>
        <taxon>Malvoideae</taxon>
        <taxon>Gossypium</taxon>
    </lineage>
</organism>
<keyword evidence="3" id="KW-1185">Reference proteome</keyword>
<evidence type="ECO:0000313" key="3">
    <source>
        <dbReference type="Proteomes" id="UP000828251"/>
    </source>
</evidence>
<accession>A0A9D3VV65</accession>
<protein>
    <submittedName>
        <fullName evidence="2">Uncharacterized protein</fullName>
    </submittedName>
</protein>
<dbReference type="Proteomes" id="UP000828251">
    <property type="component" value="Unassembled WGS sequence"/>
</dbReference>
<dbReference type="EMBL" id="JAIQCV010000005">
    <property type="protein sequence ID" value="KAH1097196.1"/>
    <property type="molecule type" value="Genomic_DNA"/>
</dbReference>
<evidence type="ECO:0000313" key="2">
    <source>
        <dbReference type="EMBL" id="KAH1097196.1"/>
    </source>
</evidence>
<dbReference type="AlphaFoldDB" id="A0A9D3VV65"/>
<name>A0A9D3VV65_9ROSI</name>
<comment type="caution">
    <text evidence="2">The sequence shown here is derived from an EMBL/GenBank/DDBJ whole genome shotgun (WGS) entry which is preliminary data.</text>
</comment>
<sequence>MLKKCSKKSILSKNKASEGKKCLKKSTTEEYNGSGKVPKRLGLSPRGVKSNRSRTIKKKRAKYFLCHGPHELQNYLEQSKLGMVKKKATTKLFESSKGLPPKEEMSLASDFEKEVAMRTLKLGPIKLNSRKATELVESLERLPPNEEVSCASNLEEVVMQTLKLGSMSLISIDSSEEVPPKGKVGCASEFAKMVMQTKQLTRVNAASKFNSKGTTRALREWVRENVIDRNSKLVIIAPNASQEGLSVRWGSFDPGDERCVLIVDLIDTFRTIQNL</sequence>